<dbReference type="EMBL" id="KB644414">
    <property type="protein sequence ID" value="EPS32744.1"/>
    <property type="molecule type" value="Genomic_DNA"/>
</dbReference>
<keyword evidence="3" id="KW-1185">Reference proteome</keyword>
<gene>
    <name evidence="2" type="ORF">PDE_07704</name>
</gene>
<proteinExistence type="predicted"/>
<dbReference type="AlphaFoldDB" id="S7ZQR0"/>
<feature type="region of interest" description="Disordered" evidence="1">
    <location>
        <begin position="248"/>
        <end position="284"/>
    </location>
</feature>
<evidence type="ECO:0000256" key="1">
    <source>
        <dbReference type="SAM" id="MobiDB-lite"/>
    </source>
</evidence>
<sequence length="361" mass="41081">MDSAWPQPSFVNTKFNDVFQFAEIFEKHCAQVYSHATQCPEETVRSEYMIDLVSQAYRAVRSLHLHQMGRQHLDTNTAIAALKSRSTQQRRVKKTRTLNLQPTLTTEESKCRERELKRDIDDLFTAGPDDENEDPDWCASSEEEETEDEYYEYHEESESDNEHTSLTHRMHRVRTIHELPEDDVPELSRSPPIELAITQPDKDPNEASTMTPPVMLTEEQIANDRITAALQRISEKFEDAESVPLTRVSARVNRPLQPTPPSTDDSNSEATTIRPESGSEPLSLLHTATDDVSSSLRLTTRAAHGEVPTEQQTSSEDAHLGTARPGRLTRRASVTVLPRRIKTVCHRYVRRAMLPLRGKTQ</sequence>
<evidence type="ECO:0000313" key="2">
    <source>
        <dbReference type="EMBL" id="EPS32744.1"/>
    </source>
</evidence>
<feature type="region of interest" description="Disordered" evidence="1">
    <location>
        <begin position="303"/>
        <end position="329"/>
    </location>
</feature>
<feature type="region of interest" description="Disordered" evidence="1">
    <location>
        <begin position="124"/>
        <end position="146"/>
    </location>
</feature>
<protein>
    <submittedName>
        <fullName evidence="2">Uncharacterized protein</fullName>
    </submittedName>
</protein>
<feature type="compositionally biased region" description="Acidic residues" evidence="1">
    <location>
        <begin position="128"/>
        <end position="146"/>
    </location>
</feature>
<organism evidence="2 3">
    <name type="scientific">Penicillium oxalicum (strain 114-2 / CGMCC 5302)</name>
    <name type="common">Penicillium decumbens</name>
    <dbReference type="NCBI Taxonomy" id="933388"/>
    <lineage>
        <taxon>Eukaryota</taxon>
        <taxon>Fungi</taxon>
        <taxon>Dikarya</taxon>
        <taxon>Ascomycota</taxon>
        <taxon>Pezizomycotina</taxon>
        <taxon>Eurotiomycetes</taxon>
        <taxon>Eurotiomycetidae</taxon>
        <taxon>Eurotiales</taxon>
        <taxon>Aspergillaceae</taxon>
        <taxon>Penicillium</taxon>
    </lineage>
</organism>
<dbReference type="OrthoDB" id="4358041at2759"/>
<dbReference type="HOGENOM" id="CLU_767477_0_0_1"/>
<accession>S7ZQR0</accession>
<evidence type="ECO:0000313" key="3">
    <source>
        <dbReference type="Proteomes" id="UP000019376"/>
    </source>
</evidence>
<reference evidence="2 3" key="1">
    <citation type="journal article" date="2013" name="PLoS ONE">
        <title>Genomic and secretomic analyses reveal unique features of the lignocellulolytic enzyme system of Penicillium decumbens.</title>
        <authorList>
            <person name="Liu G."/>
            <person name="Zhang L."/>
            <person name="Wei X."/>
            <person name="Zou G."/>
            <person name="Qin Y."/>
            <person name="Ma L."/>
            <person name="Li J."/>
            <person name="Zheng H."/>
            <person name="Wang S."/>
            <person name="Wang C."/>
            <person name="Xun L."/>
            <person name="Zhao G.-P."/>
            <person name="Zhou Z."/>
            <person name="Qu Y."/>
        </authorList>
    </citation>
    <scope>NUCLEOTIDE SEQUENCE [LARGE SCALE GENOMIC DNA]</scope>
    <source>
        <strain evidence="3">114-2 / CGMCC 5302</strain>
    </source>
</reference>
<name>S7ZQR0_PENO1</name>
<feature type="compositionally biased region" description="Polar residues" evidence="1">
    <location>
        <begin position="262"/>
        <end position="271"/>
    </location>
</feature>
<dbReference type="Proteomes" id="UP000019376">
    <property type="component" value="Unassembled WGS sequence"/>
</dbReference>